<feature type="domain" description="RNA polymerase Rpb2" evidence="15">
    <location>
        <begin position="432"/>
        <end position="493"/>
    </location>
</feature>
<dbReference type="Pfam" id="PF00562">
    <property type="entry name" value="RNA_pol_Rpb2_6"/>
    <property type="match status" value="1"/>
</dbReference>
<dbReference type="InterPro" id="IPR037033">
    <property type="entry name" value="DNA-dir_RNAP_su2_hyb_sf"/>
</dbReference>
<dbReference type="InterPro" id="IPR015712">
    <property type="entry name" value="DNA-dir_RNA_pol_su2"/>
</dbReference>
<evidence type="ECO:0000256" key="4">
    <source>
        <dbReference type="ARBA" id="ARBA00022679"/>
    </source>
</evidence>
<feature type="compositionally biased region" description="Gly residues" evidence="11">
    <location>
        <begin position="759"/>
        <end position="769"/>
    </location>
</feature>
<dbReference type="PROSITE" id="PS01166">
    <property type="entry name" value="RNA_POL_BETA"/>
    <property type="match status" value="1"/>
</dbReference>
<protein>
    <recommendedName>
        <fullName evidence="10">DNA-directed RNA polymerase subunit beta</fullName>
        <ecNumber evidence="10">2.7.7.6</ecNumber>
    </recommendedName>
</protein>
<dbReference type="CDD" id="cd00653">
    <property type="entry name" value="RNA_pol_B_RPB2"/>
    <property type="match status" value="1"/>
</dbReference>
<dbReference type="Gene3D" id="2.40.50.150">
    <property type="match status" value="1"/>
</dbReference>
<feature type="domain" description="RNA polymerase Rpb2" evidence="13">
    <location>
        <begin position="1035"/>
        <end position="1107"/>
    </location>
</feature>
<evidence type="ECO:0000256" key="9">
    <source>
        <dbReference type="RuleBase" id="RU000434"/>
    </source>
</evidence>
<evidence type="ECO:0000256" key="1">
    <source>
        <dbReference type="ARBA" id="ARBA00004123"/>
    </source>
</evidence>
<evidence type="ECO:0000259" key="12">
    <source>
        <dbReference type="Pfam" id="PF00562"/>
    </source>
</evidence>
<dbReference type="InterPro" id="IPR007644">
    <property type="entry name" value="RNA_pol_bsu_protrusion"/>
</dbReference>
<comment type="catalytic activity">
    <reaction evidence="8">
        <text>RNA(n) + a ribonucleoside 5'-triphosphate = RNA(n+1) + diphosphate</text>
        <dbReference type="Rhea" id="RHEA:21248"/>
        <dbReference type="Rhea" id="RHEA-COMP:14527"/>
        <dbReference type="Rhea" id="RHEA-COMP:17342"/>
        <dbReference type="ChEBI" id="CHEBI:33019"/>
        <dbReference type="ChEBI" id="CHEBI:61557"/>
        <dbReference type="ChEBI" id="CHEBI:140395"/>
        <dbReference type="EC" id="2.7.7.6"/>
    </reaction>
    <physiologicalReaction direction="left-to-right" evidence="8">
        <dbReference type="Rhea" id="RHEA:21249"/>
    </physiologicalReaction>
</comment>
<keyword evidence="7" id="KW-0539">Nucleus</keyword>
<dbReference type="Pfam" id="PF04565">
    <property type="entry name" value="RNA_pol_Rpb2_3"/>
    <property type="match status" value="1"/>
</dbReference>
<evidence type="ECO:0000259" key="14">
    <source>
        <dbReference type="Pfam" id="PF04563"/>
    </source>
</evidence>
<name>A0A1I8IJ15_9PLAT</name>
<dbReference type="InterPro" id="IPR007645">
    <property type="entry name" value="RNA_pol_Rpb2_3"/>
</dbReference>
<evidence type="ECO:0000313" key="18">
    <source>
        <dbReference type="WBParaSite" id="maker-uti_cns_0013300-snap-gene-0.2-mRNA-1"/>
    </source>
</evidence>
<evidence type="ECO:0000256" key="6">
    <source>
        <dbReference type="ARBA" id="ARBA00023163"/>
    </source>
</evidence>
<dbReference type="EC" id="2.7.7.6" evidence="10"/>
<dbReference type="GO" id="GO:0005634">
    <property type="term" value="C:nucleus"/>
    <property type="evidence" value="ECO:0007669"/>
    <property type="project" value="UniProtKB-SubCell"/>
</dbReference>
<evidence type="ECO:0000259" key="16">
    <source>
        <dbReference type="Pfam" id="PF06883"/>
    </source>
</evidence>
<dbReference type="Gene3D" id="3.90.1800.10">
    <property type="entry name" value="RNA polymerase alpha subunit dimerisation domain"/>
    <property type="match status" value="1"/>
</dbReference>
<dbReference type="InterPro" id="IPR007641">
    <property type="entry name" value="RNA_pol_Rpb2_7"/>
</dbReference>
<dbReference type="WBParaSite" id="maker-uti_cns_0013300-snap-gene-0.2-mRNA-1">
    <property type="protein sequence ID" value="maker-uti_cns_0013300-snap-gene-0.2-mRNA-1"/>
    <property type="gene ID" value="maker-uti_cns_0013300-snap-gene-0.2"/>
</dbReference>
<dbReference type="Pfam" id="PF04560">
    <property type="entry name" value="RNA_pol_Rpb2_7"/>
    <property type="match status" value="1"/>
</dbReference>
<dbReference type="InterPro" id="IPR037034">
    <property type="entry name" value="RNA_pol_Rpb2_2_sf"/>
</dbReference>
<dbReference type="InterPro" id="IPR014724">
    <property type="entry name" value="RNA_pol_RPB2_OB-fold"/>
</dbReference>
<evidence type="ECO:0000259" key="15">
    <source>
        <dbReference type="Pfam" id="PF04565"/>
    </source>
</evidence>
<evidence type="ECO:0000256" key="7">
    <source>
        <dbReference type="ARBA" id="ARBA00023242"/>
    </source>
</evidence>
<evidence type="ECO:0000256" key="2">
    <source>
        <dbReference type="ARBA" id="ARBA00006835"/>
    </source>
</evidence>
<reference evidence="18" key="1">
    <citation type="submission" date="2016-11" db="UniProtKB">
        <authorList>
            <consortium name="WormBaseParasite"/>
        </authorList>
    </citation>
    <scope>IDENTIFICATION</scope>
</reference>
<dbReference type="Proteomes" id="UP000095280">
    <property type="component" value="Unplaced"/>
</dbReference>
<keyword evidence="3 10" id="KW-0240">DNA-directed RNA polymerase</keyword>
<feature type="domain" description="DNA-directed RNA polymerase I subunit RPA2" evidence="16">
    <location>
        <begin position="542"/>
        <end position="607"/>
    </location>
</feature>
<keyword evidence="17" id="KW-1185">Reference proteome</keyword>
<dbReference type="Pfam" id="PF06883">
    <property type="entry name" value="RNA_pol_Rpa2_4"/>
    <property type="match status" value="1"/>
</dbReference>
<feature type="region of interest" description="Disordered" evidence="11">
    <location>
        <begin position="1000"/>
        <end position="1021"/>
    </location>
</feature>
<dbReference type="Gene3D" id="3.90.1110.10">
    <property type="entry name" value="RNA polymerase Rpb2, domain 2"/>
    <property type="match status" value="1"/>
</dbReference>
<dbReference type="GO" id="GO:0003899">
    <property type="term" value="F:DNA-directed RNA polymerase activity"/>
    <property type="evidence" value="ECO:0007669"/>
    <property type="project" value="UniProtKB-EC"/>
</dbReference>
<comment type="function">
    <text evidence="10">DNA-dependent RNA polymerase catalyzes the transcription of DNA into RNA using the four ribonucleoside triphosphates as substrates.</text>
</comment>
<evidence type="ECO:0000256" key="11">
    <source>
        <dbReference type="SAM" id="MobiDB-lite"/>
    </source>
</evidence>
<dbReference type="GO" id="GO:0006351">
    <property type="term" value="P:DNA-templated transcription"/>
    <property type="evidence" value="ECO:0007669"/>
    <property type="project" value="InterPro"/>
</dbReference>
<dbReference type="InterPro" id="IPR007120">
    <property type="entry name" value="DNA-dir_RNAP_su2_dom"/>
</dbReference>
<dbReference type="PANTHER" id="PTHR20856">
    <property type="entry name" value="DNA-DIRECTED RNA POLYMERASE I SUBUNIT 2"/>
    <property type="match status" value="1"/>
</dbReference>
<dbReference type="InterPro" id="IPR007121">
    <property type="entry name" value="RNA_pol_bsu_CS"/>
</dbReference>
<feature type="domain" description="RNA polymerase beta subunit protrusion" evidence="14">
    <location>
        <begin position="4"/>
        <end position="386"/>
    </location>
</feature>
<keyword evidence="5 10" id="KW-0548">Nucleotidyltransferase</keyword>
<evidence type="ECO:0000259" key="13">
    <source>
        <dbReference type="Pfam" id="PF04560"/>
    </source>
</evidence>
<dbReference type="GO" id="GO:0000428">
    <property type="term" value="C:DNA-directed RNA polymerase complex"/>
    <property type="evidence" value="ECO:0007669"/>
    <property type="project" value="UniProtKB-KW"/>
</dbReference>
<evidence type="ECO:0000256" key="10">
    <source>
        <dbReference type="RuleBase" id="RU363031"/>
    </source>
</evidence>
<dbReference type="GO" id="GO:0032549">
    <property type="term" value="F:ribonucleoside binding"/>
    <property type="evidence" value="ECO:0007669"/>
    <property type="project" value="InterPro"/>
</dbReference>
<sequence length="1152" mass="126158">MQDLSRPHLDSFNFVVQRGLSLAARSLPTVYADAHAGRSRVQVSIASLELKSPTDELSQRPLLPSQCRRSGATYTGGLVGRLEFRVNGQLVESLDTRLGSVPIMVRSRVCSLFGKSGAELVAAHEEHNEAGGYFIVNGNERIIRMLIMPRRNYPISVCRPSFVKKGKWFSDKAVIVRCVTDDETASVNILHWRNGSDPVMAFTYEKEQFYAPVGLLLRALFDGSPAEMYQAIVLSHTGIGSGSGDPSLLFMAKQALLYLQSSDQFKTRQSVLKYIGHSFRQKLRVPADASDLDLGRHLMQRSVLTHCESDADKFYLLCLMLRKLHASVRGLCAVESNDSLMFQELLLPGHLYLQVLRDILYRWLLTLQRLMEKKLAKAQAGNQAAISDAIKTAVGLCSHDITAAMENFMATGNLNSQSLLLLQNTGLVVPGDNINRLRFAAHFRAVHRGAFFTEMRTTAVRRLLPETWGFICPVHTPDGTPCGLLNHLTAACLVVSSPERPDRASLTAEMCLRGLVPLNEASALSQDLQTCLPVLLDGVLCGLVPPRLAVGLANWLRLQKTSPPSGSRRARLVPRTLEVALVTPRGAGSAGPYPGLYLFSDSARLLRPVRNLVSNCLEYIGPYEQCFLGIAIDEKSLQPDSTHCECDKNAIFSFVAGLTPFPDFNQSPRNIYQCQMGKQSMGHSYNSYRHRSDNKLYRLLCPQKPMVKTNTFDKYGMSDNALGFNAIDAMVINKAAYDRGLADACIYKSQVIDLTKLEGGGGGSGGGGRRQQQSSSGAAAPACPLRFGVFGPEPAASGIEADGFPPIGTPLQPGDPVYCYYSDETRHHTVVRYKGDPGYLECVSTAGQPHRATLTVRLPRRPDIGDKFSSRHGQKGVNSLLLPAEDMPFTPTGIVPDIIFNPHGFPSRMTVGMMLEFLAGKSAALSGDCVDATAFQRDGEIDAPLFEDYADVLQRHGFDRWCTEPMYCGFTGRLLEAQIFVGMVYYQRLRHMVADKFQATSKNSKNPSEPELQVRSTGPIDNTFRQPAKGRKIGGGVRLGEMERDSLISHGAAYVIQDRLVDCSDGAFVRVCSACGSLLAPMFAAATAEAGADDEGWVCSACDESSSREQQQRDGAGSPGIVTVRVGHVWRYLCSELAGQGIRVVMDVKSKQ</sequence>
<proteinExistence type="inferred from homology"/>
<dbReference type="Pfam" id="PF04563">
    <property type="entry name" value="RNA_pol_Rpb2_1"/>
    <property type="match status" value="1"/>
</dbReference>
<evidence type="ECO:0000313" key="17">
    <source>
        <dbReference type="Proteomes" id="UP000095280"/>
    </source>
</evidence>
<organism evidence="17 18">
    <name type="scientific">Macrostomum lignano</name>
    <dbReference type="NCBI Taxonomy" id="282301"/>
    <lineage>
        <taxon>Eukaryota</taxon>
        <taxon>Metazoa</taxon>
        <taxon>Spiralia</taxon>
        <taxon>Lophotrochozoa</taxon>
        <taxon>Platyhelminthes</taxon>
        <taxon>Rhabditophora</taxon>
        <taxon>Macrostomorpha</taxon>
        <taxon>Macrostomida</taxon>
        <taxon>Macrostomidae</taxon>
        <taxon>Macrostomum</taxon>
    </lineage>
</organism>
<keyword evidence="4 10" id="KW-0808">Transferase</keyword>
<comment type="similarity">
    <text evidence="2 9">Belongs to the RNA polymerase beta chain family.</text>
</comment>
<dbReference type="FunFam" id="3.90.1100.10:FF:000008">
    <property type="entry name" value="DNA-directed RNA polymerase subunit beta"/>
    <property type="match status" value="1"/>
</dbReference>
<dbReference type="GO" id="GO:0003677">
    <property type="term" value="F:DNA binding"/>
    <property type="evidence" value="ECO:0007669"/>
    <property type="project" value="InterPro"/>
</dbReference>
<keyword evidence="6 10" id="KW-0804">Transcription</keyword>
<evidence type="ECO:0000256" key="8">
    <source>
        <dbReference type="ARBA" id="ARBA00047768"/>
    </source>
</evidence>
<dbReference type="Gene3D" id="3.90.1100.10">
    <property type="match status" value="2"/>
</dbReference>
<dbReference type="AlphaFoldDB" id="A0A1I8IJ15"/>
<accession>A0A1I8IJ15</accession>
<feature type="domain" description="DNA-directed RNA polymerase subunit 2 hybrid-binding" evidence="12">
    <location>
        <begin position="655"/>
        <end position="1032"/>
    </location>
</feature>
<evidence type="ECO:0000256" key="3">
    <source>
        <dbReference type="ARBA" id="ARBA00022478"/>
    </source>
</evidence>
<dbReference type="FunFam" id="2.40.270.10:FF:000011">
    <property type="entry name" value="DNA-directed RNA polymerase subunit beta"/>
    <property type="match status" value="1"/>
</dbReference>
<dbReference type="Gene3D" id="2.40.270.10">
    <property type="entry name" value="DNA-directed RNA polymerase, subunit 2, domain 6"/>
    <property type="match status" value="1"/>
</dbReference>
<comment type="subcellular location">
    <subcellularLocation>
        <location evidence="1">Nucleus</location>
    </subcellularLocation>
</comment>
<dbReference type="SUPFAM" id="SSF64484">
    <property type="entry name" value="beta and beta-prime subunits of DNA dependent RNA-polymerase"/>
    <property type="match status" value="1"/>
</dbReference>
<evidence type="ECO:0000256" key="5">
    <source>
        <dbReference type="ARBA" id="ARBA00022695"/>
    </source>
</evidence>
<dbReference type="InterPro" id="IPR009674">
    <property type="entry name" value="Rpa2_dom_4"/>
</dbReference>
<feature type="region of interest" description="Disordered" evidence="11">
    <location>
        <begin position="759"/>
        <end position="780"/>
    </location>
</feature>